<dbReference type="AlphaFoldDB" id="A0A423WB13"/>
<dbReference type="OrthoDB" id="428577at2759"/>
<proteinExistence type="predicted"/>
<evidence type="ECO:0000313" key="3">
    <source>
        <dbReference type="Proteomes" id="UP000285146"/>
    </source>
</evidence>
<feature type="region of interest" description="Disordered" evidence="1">
    <location>
        <begin position="153"/>
        <end position="177"/>
    </location>
</feature>
<accession>A0A423WB13</accession>
<evidence type="ECO:0000256" key="1">
    <source>
        <dbReference type="SAM" id="MobiDB-lite"/>
    </source>
</evidence>
<dbReference type="STRING" id="1230097.A0A423WB13"/>
<dbReference type="EMBL" id="LKEB01000056">
    <property type="protein sequence ID" value="ROW00481.1"/>
    <property type="molecule type" value="Genomic_DNA"/>
</dbReference>
<protein>
    <submittedName>
        <fullName evidence="2">Uncharacterized protein</fullName>
    </submittedName>
</protein>
<name>A0A423WB13_9PEZI</name>
<comment type="caution">
    <text evidence="2">The sequence shown here is derived from an EMBL/GenBank/DDBJ whole genome shotgun (WGS) entry which is preliminary data.</text>
</comment>
<keyword evidence="3" id="KW-1185">Reference proteome</keyword>
<feature type="compositionally biased region" description="Basic residues" evidence="1">
    <location>
        <begin position="89"/>
        <end position="102"/>
    </location>
</feature>
<sequence>MASAEIPLILTLRGEPDKLVSKPDTYSELLQLARKPNIYFQQLQKFKDEEITFCFKWDDRKVQLDESALKFVHARARLRIVTPEQAHSVRSKHRAKSRRRSVKREPSFKRVKVEDSAAVKVRVEIDLTESDDAAPPPDGTSPVERAKGVHDISLQPDSGEQNVASNTATSQTKQTAQDSALITGATDELVAHSAGTIQKEQSDPLQPVAIPGLLGHNFAIGIGSPARTIRPQRQLIKRQYIDSEKPWVSTATPNHSTGSFSFRVLTEHNIIPCVFKSDSVHFNTVWKYLRCRGYPTNRPKFMRADGEKCVTGAAPLWRSGISEGRDVHVYRSDRPGIYILMPWDRSFLELSSEVSVALELRPGWKFSSVYPWTEIRTEDGNETAEWKVSITRNSESVSESGSEKYFGHISWETTVDAAFEPVADRKPLFNPAMPNMTPQNSVVLDRNKLLPIGDRRIVIYESYFYWVLHERMGLEMNIVQDFHDYVEAEFGDNIRSLEDRFSIAVSFVPQTHIDEAARLSITPRPYATARILMMFGTVDTTQEQGSWSAWAGRRRGLTDALREKDWASITGVRPDVLRDPGKFRAIEWGVMRVPEEHLIKK</sequence>
<feature type="region of interest" description="Disordered" evidence="1">
    <location>
        <begin position="84"/>
        <end position="109"/>
    </location>
</feature>
<reference evidence="2 3" key="1">
    <citation type="submission" date="2015-09" db="EMBL/GenBank/DDBJ databases">
        <title>Host preference determinants of Valsa canker pathogens revealed by comparative genomics.</title>
        <authorList>
            <person name="Yin Z."/>
            <person name="Huang L."/>
        </authorList>
    </citation>
    <scope>NUCLEOTIDE SEQUENCE [LARGE SCALE GENOMIC DNA]</scope>
    <source>
        <strain evidence="2 3">SXYLt</strain>
    </source>
</reference>
<evidence type="ECO:0000313" key="2">
    <source>
        <dbReference type="EMBL" id="ROW00481.1"/>
    </source>
</evidence>
<gene>
    <name evidence="2" type="ORF">VPNG_07952</name>
</gene>
<organism evidence="2 3">
    <name type="scientific">Cytospora leucostoma</name>
    <dbReference type="NCBI Taxonomy" id="1230097"/>
    <lineage>
        <taxon>Eukaryota</taxon>
        <taxon>Fungi</taxon>
        <taxon>Dikarya</taxon>
        <taxon>Ascomycota</taxon>
        <taxon>Pezizomycotina</taxon>
        <taxon>Sordariomycetes</taxon>
        <taxon>Sordariomycetidae</taxon>
        <taxon>Diaporthales</taxon>
        <taxon>Cytosporaceae</taxon>
        <taxon>Cytospora</taxon>
    </lineage>
</organism>
<dbReference type="Proteomes" id="UP000285146">
    <property type="component" value="Unassembled WGS sequence"/>
</dbReference>
<feature type="compositionally biased region" description="Polar residues" evidence="1">
    <location>
        <begin position="155"/>
        <end position="177"/>
    </location>
</feature>
<dbReference type="InParanoid" id="A0A423WB13"/>